<dbReference type="Gene3D" id="3.40.50.1820">
    <property type="entry name" value="alpha/beta hydrolase"/>
    <property type="match status" value="1"/>
</dbReference>
<name>A0A6J6KAM7_9ZZZZ</name>
<sequence length="254" mass="27415">MTLLHTTTIGEGMPQVALVHGFTQTSNSMRPLATELSSRYTVKLVDAPNHGGSSDISLDCSAGADVLCATVGDAVYIGYSMGARLCLHAALQHPEQVQSLVLISGTAGIENHEQRIDRRSSDDQLANHIEQVGTEAFITEWLSRPMFSNLRSSPADILDRNRNTAASLANSLRLAGTGAQQSLWGSLDSLEMPVLLIAGEQDEVFCSNAERMKELIGDNATFAIVENSGHSVHLEQLTDCAGQILNWLDQQANR</sequence>
<evidence type="ECO:0000256" key="1">
    <source>
        <dbReference type="ARBA" id="ARBA00023239"/>
    </source>
</evidence>
<dbReference type="EMBL" id="CAEZWH010000013">
    <property type="protein sequence ID" value="CAB4644879.1"/>
    <property type="molecule type" value="Genomic_DNA"/>
</dbReference>
<accession>A0A6J6KAM7</accession>
<evidence type="ECO:0000313" key="3">
    <source>
        <dbReference type="EMBL" id="CAB4644879.1"/>
    </source>
</evidence>
<dbReference type="SUPFAM" id="SSF53474">
    <property type="entry name" value="alpha/beta-Hydrolases"/>
    <property type="match status" value="1"/>
</dbReference>
<gene>
    <name evidence="3" type="ORF">UFOPK2195_00148</name>
</gene>
<organism evidence="3">
    <name type="scientific">freshwater metagenome</name>
    <dbReference type="NCBI Taxonomy" id="449393"/>
    <lineage>
        <taxon>unclassified sequences</taxon>
        <taxon>metagenomes</taxon>
        <taxon>ecological metagenomes</taxon>
    </lineage>
</organism>
<dbReference type="GO" id="GO:0016829">
    <property type="term" value="F:lyase activity"/>
    <property type="evidence" value="ECO:0007669"/>
    <property type="project" value="UniProtKB-KW"/>
</dbReference>
<dbReference type="PANTHER" id="PTHR42916">
    <property type="entry name" value="2-SUCCINYL-5-ENOLPYRUVYL-6-HYDROXY-3-CYCLOHEXENE-1-CARBOXYLATE SYNTHASE"/>
    <property type="match status" value="1"/>
</dbReference>
<dbReference type="InterPro" id="IPR000073">
    <property type="entry name" value="AB_hydrolase_1"/>
</dbReference>
<dbReference type="InterPro" id="IPR029058">
    <property type="entry name" value="AB_hydrolase_fold"/>
</dbReference>
<protein>
    <submittedName>
        <fullName evidence="3">Unannotated protein</fullName>
    </submittedName>
</protein>
<dbReference type="Pfam" id="PF00561">
    <property type="entry name" value="Abhydrolase_1"/>
    <property type="match status" value="1"/>
</dbReference>
<dbReference type="PANTHER" id="PTHR42916:SF1">
    <property type="entry name" value="PROTEIN PHYLLO, CHLOROPLASTIC"/>
    <property type="match status" value="1"/>
</dbReference>
<reference evidence="3" key="1">
    <citation type="submission" date="2020-05" db="EMBL/GenBank/DDBJ databases">
        <authorList>
            <person name="Chiriac C."/>
            <person name="Salcher M."/>
            <person name="Ghai R."/>
            <person name="Kavagutti S V."/>
        </authorList>
    </citation>
    <scope>NUCLEOTIDE SEQUENCE</scope>
</reference>
<evidence type="ECO:0000259" key="2">
    <source>
        <dbReference type="Pfam" id="PF00561"/>
    </source>
</evidence>
<proteinExistence type="predicted"/>
<feature type="domain" description="AB hydrolase-1" evidence="2">
    <location>
        <begin position="17"/>
        <end position="235"/>
    </location>
</feature>
<dbReference type="AlphaFoldDB" id="A0A6J6KAM7"/>
<keyword evidence="1" id="KW-0456">Lyase</keyword>